<organism evidence="2 3">
    <name type="scientific">Leishmania tarentolae</name>
    <name type="common">Sauroleishmania tarentolae</name>
    <dbReference type="NCBI Taxonomy" id="5689"/>
    <lineage>
        <taxon>Eukaryota</taxon>
        <taxon>Discoba</taxon>
        <taxon>Euglenozoa</taxon>
        <taxon>Kinetoplastea</taxon>
        <taxon>Metakinetoplastina</taxon>
        <taxon>Trypanosomatida</taxon>
        <taxon>Trypanosomatidae</taxon>
        <taxon>Leishmaniinae</taxon>
        <taxon>Leishmania</taxon>
        <taxon>lizard Leishmania</taxon>
    </lineage>
</organism>
<sequence>MEQALLQVVHLNPPRTLLRYDAAAHKERLRRQPHLYAASSVEDCETVTTDGQVGAYTDLLDFITGAQQECYTLFGEEDARWSTDGPAEEERSVGTLDSGSLHINSSEWSEGDSEDAHGNRGSSRKRKRSHA</sequence>
<name>A0A640KE82_LEITA</name>
<dbReference type="Proteomes" id="UP000419144">
    <property type="component" value="Unassembled WGS sequence"/>
</dbReference>
<keyword evidence="3" id="KW-1185">Reference proteome</keyword>
<proteinExistence type="predicted"/>
<feature type="compositionally biased region" description="Polar residues" evidence="1">
    <location>
        <begin position="95"/>
        <end position="108"/>
    </location>
</feature>
<gene>
    <name evidence="2" type="ORF">LtaPh_1602200</name>
</gene>
<evidence type="ECO:0000256" key="1">
    <source>
        <dbReference type="SAM" id="MobiDB-lite"/>
    </source>
</evidence>
<comment type="caution">
    <text evidence="2">The sequence shown here is derived from an EMBL/GenBank/DDBJ whole genome shotgun (WGS) entry which is preliminary data.</text>
</comment>
<feature type="compositionally biased region" description="Basic residues" evidence="1">
    <location>
        <begin position="122"/>
        <end position="131"/>
    </location>
</feature>
<feature type="region of interest" description="Disordered" evidence="1">
    <location>
        <begin position="78"/>
        <end position="131"/>
    </location>
</feature>
<dbReference type="VEuPathDB" id="TriTrypDB:LtaPh_1602200"/>
<dbReference type="OrthoDB" id="261392at2759"/>
<dbReference type="EMBL" id="BLBS01000020">
    <property type="protein sequence ID" value="GET87374.1"/>
    <property type="molecule type" value="Genomic_DNA"/>
</dbReference>
<protein>
    <submittedName>
        <fullName evidence="2">Uncharacterized protein</fullName>
    </submittedName>
</protein>
<reference evidence="2" key="1">
    <citation type="submission" date="2019-11" db="EMBL/GenBank/DDBJ databases">
        <title>Leishmania tarentolae CDS.</title>
        <authorList>
            <person name="Goto Y."/>
            <person name="Yamagishi J."/>
        </authorList>
    </citation>
    <scope>NUCLEOTIDE SEQUENCE [LARGE SCALE GENOMIC DNA]</scope>
    <source>
        <strain evidence="2">Parrot Tar II</strain>
    </source>
</reference>
<dbReference type="AlphaFoldDB" id="A0A640KE82"/>
<evidence type="ECO:0000313" key="3">
    <source>
        <dbReference type="Proteomes" id="UP000419144"/>
    </source>
</evidence>
<evidence type="ECO:0000313" key="2">
    <source>
        <dbReference type="EMBL" id="GET87374.1"/>
    </source>
</evidence>
<accession>A0A640KE82</accession>